<accession>A0A061JGD5</accession>
<dbReference type="AlphaFoldDB" id="A0A061JGD5"/>
<organism evidence="2 3">
    <name type="scientific">Holospora undulata HU1</name>
    <dbReference type="NCBI Taxonomy" id="1321371"/>
    <lineage>
        <taxon>Bacteria</taxon>
        <taxon>Pseudomonadati</taxon>
        <taxon>Pseudomonadota</taxon>
        <taxon>Alphaproteobacteria</taxon>
        <taxon>Holosporales</taxon>
        <taxon>Holosporaceae</taxon>
        <taxon>Holospora</taxon>
    </lineage>
</organism>
<feature type="region of interest" description="Disordered" evidence="1">
    <location>
        <begin position="92"/>
        <end position="121"/>
    </location>
</feature>
<gene>
    <name evidence="2" type="ORF">K737_300495</name>
</gene>
<dbReference type="Proteomes" id="UP000026922">
    <property type="component" value="Unassembled WGS sequence"/>
</dbReference>
<evidence type="ECO:0000313" key="2">
    <source>
        <dbReference type="EMBL" id="ETZ05081.1"/>
    </source>
</evidence>
<name>A0A061JGD5_9PROT</name>
<comment type="caution">
    <text evidence="2">The sequence shown here is derived from an EMBL/GenBank/DDBJ whole genome shotgun (WGS) entry which is preliminary data.</text>
</comment>
<proteinExistence type="predicted"/>
<dbReference type="RefSeq" id="WP_006302090.1">
    <property type="nucleotide sequence ID" value="NZ_ARPM03000117.1"/>
</dbReference>
<protein>
    <submittedName>
        <fullName evidence="2">Uncharacterized protein</fullName>
    </submittedName>
</protein>
<sequence length="121" mass="14307">MLIDWFQELSDCSPLGNHQIFLSNFISSNEMVRFKELLKSKYDRFFSYNRYNSLNQHSYDLIMNNAIFLQTIGDNAFVTGIYQKYNEWLRNSTAPDDDSETVLDGNSDNYDDFDDSETEMY</sequence>
<dbReference type="EMBL" id="ARPM03000117">
    <property type="protein sequence ID" value="ETZ05081.1"/>
    <property type="molecule type" value="Genomic_DNA"/>
</dbReference>
<evidence type="ECO:0000313" key="3">
    <source>
        <dbReference type="Proteomes" id="UP000026922"/>
    </source>
</evidence>
<reference evidence="2 3" key="1">
    <citation type="journal article" date="2013" name="Genome Announc.">
        <title>Draft Genome Sequence of Holospora undulata Strain HU1, a Micronucleus-Specific Symbiont of the Ciliate Paramecium caudatum.</title>
        <authorList>
            <person name="Dohra H."/>
            <person name="Suzuki H."/>
            <person name="Suzuki T."/>
            <person name="Tanaka K."/>
            <person name="Fujishima M."/>
        </authorList>
    </citation>
    <scope>NUCLEOTIDE SEQUENCE [LARGE SCALE GENOMIC DNA]</scope>
    <source>
        <strain evidence="2 3">HU1</strain>
    </source>
</reference>
<evidence type="ECO:0000256" key="1">
    <source>
        <dbReference type="SAM" id="MobiDB-lite"/>
    </source>
</evidence>
<feature type="compositionally biased region" description="Acidic residues" evidence="1">
    <location>
        <begin position="109"/>
        <end position="121"/>
    </location>
</feature>
<keyword evidence="3" id="KW-1185">Reference proteome</keyword>